<proteinExistence type="predicted"/>
<accession>A0ABS7BW63</accession>
<sequence length="93" mass="10716">MNLIDDVLQKGEGSVYFPDQPVKIILRLTSKELLLFSIEGSEISSFVLPKNDFLIALIQGAEQFFTCMTNTFDSDCDYSYELERIDRLKQELQ</sequence>
<dbReference type="EMBL" id="JAHZIK010000023">
    <property type="protein sequence ID" value="MBW7452880.1"/>
    <property type="molecule type" value="Genomic_DNA"/>
</dbReference>
<dbReference type="Proteomes" id="UP001519887">
    <property type="component" value="Unassembled WGS sequence"/>
</dbReference>
<evidence type="ECO:0000313" key="2">
    <source>
        <dbReference type="Proteomes" id="UP001519887"/>
    </source>
</evidence>
<reference evidence="1 2" key="1">
    <citation type="submission" date="2021-07" db="EMBL/GenBank/DDBJ databases">
        <title>Paenibacillus radiodurans sp. nov., isolated from the southeastern edge of Tengger Desert.</title>
        <authorList>
            <person name="Zhang G."/>
        </authorList>
    </citation>
    <scope>NUCLEOTIDE SEQUENCE [LARGE SCALE GENOMIC DNA]</scope>
    <source>
        <strain evidence="1 2">CCM 7311</strain>
    </source>
</reference>
<dbReference type="RefSeq" id="WP_210037920.1">
    <property type="nucleotide sequence ID" value="NZ_JBHLVU010000022.1"/>
</dbReference>
<comment type="caution">
    <text evidence="1">The sequence shown here is derived from an EMBL/GenBank/DDBJ whole genome shotgun (WGS) entry which is preliminary data.</text>
</comment>
<name>A0ABS7BW63_9BACL</name>
<keyword evidence="2" id="KW-1185">Reference proteome</keyword>
<gene>
    <name evidence="1" type="ORF">K0U00_02330</name>
</gene>
<evidence type="ECO:0000313" key="1">
    <source>
        <dbReference type="EMBL" id="MBW7452880.1"/>
    </source>
</evidence>
<organism evidence="1 2">
    <name type="scientific">Paenibacillus sepulcri</name>
    <dbReference type="NCBI Taxonomy" id="359917"/>
    <lineage>
        <taxon>Bacteria</taxon>
        <taxon>Bacillati</taxon>
        <taxon>Bacillota</taxon>
        <taxon>Bacilli</taxon>
        <taxon>Bacillales</taxon>
        <taxon>Paenibacillaceae</taxon>
        <taxon>Paenibacillus</taxon>
    </lineage>
</organism>
<protein>
    <submittedName>
        <fullName evidence="1">Uncharacterized protein</fullName>
    </submittedName>
</protein>